<reference evidence="4 5" key="1">
    <citation type="journal article" date="2010" name="Stand. Genomic Sci.">
        <title>Complete genome sequence of Aminobacterium colombiense type strain (ALA-1).</title>
        <authorList>
            <person name="Chertkov O."/>
            <person name="Sikorski J."/>
            <person name="Brambilla E."/>
            <person name="Lapidus A."/>
            <person name="Copeland A."/>
            <person name="Glavina Del Rio T."/>
            <person name="Nolan M."/>
            <person name="Lucas S."/>
            <person name="Tice H."/>
            <person name="Cheng J.F."/>
            <person name="Han C."/>
            <person name="Detter J.C."/>
            <person name="Bruce D."/>
            <person name="Tapia R."/>
            <person name="Goodwin L."/>
            <person name="Pitluck S."/>
            <person name="Liolios K."/>
            <person name="Ivanova N."/>
            <person name="Mavromatis K."/>
            <person name="Ovchinnikova G."/>
            <person name="Pati A."/>
            <person name="Chen A."/>
            <person name="Palaniappan K."/>
            <person name="Land M."/>
            <person name="Hauser L."/>
            <person name="Chang Y.J."/>
            <person name="Jeffries C.D."/>
            <person name="Spring S."/>
            <person name="Rohde M."/>
            <person name="Goker M."/>
            <person name="Bristow J."/>
            <person name="Eisen J.A."/>
            <person name="Markowitz V."/>
            <person name="Hugenholtz P."/>
            <person name="Kyrpides N.C."/>
            <person name="Klenk H.P."/>
        </authorList>
    </citation>
    <scope>NUCLEOTIDE SEQUENCE [LARGE SCALE GENOMIC DNA]</scope>
    <source>
        <strain evidence="5">DSM 12261 / ALA-1</strain>
    </source>
</reference>
<dbReference type="RefSeq" id="WP_013049203.1">
    <property type="nucleotide sequence ID" value="NC_014011.1"/>
</dbReference>
<dbReference type="InterPro" id="IPR002933">
    <property type="entry name" value="Peptidase_M20"/>
</dbReference>
<feature type="binding site" evidence="3">
    <location>
        <position position="127"/>
    </location>
    <ligand>
        <name>Zn(2+)</name>
        <dbReference type="ChEBI" id="CHEBI:29105"/>
        <label>2</label>
    </ligand>
</feature>
<proteinExistence type="inferred from homology"/>
<dbReference type="HOGENOM" id="CLU_024588_6_0_0"/>
<dbReference type="GO" id="GO:0050538">
    <property type="term" value="F:N-carbamoyl-L-amino-acid hydrolase activity"/>
    <property type="evidence" value="ECO:0007669"/>
    <property type="project" value="UniProtKB-EC"/>
</dbReference>
<dbReference type="STRING" id="572547.Amico_1828"/>
<evidence type="ECO:0000313" key="5">
    <source>
        <dbReference type="Proteomes" id="UP000002366"/>
    </source>
</evidence>
<dbReference type="SUPFAM" id="SSF53187">
    <property type="entry name" value="Zn-dependent exopeptidases"/>
    <property type="match status" value="1"/>
</dbReference>
<dbReference type="InterPro" id="IPR010158">
    <property type="entry name" value="Amidase_Cbmase"/>
</dbReference>
<dbReference type="GO" id="GO:0046872">
    <property type="term" value="F:metal ion binding"/>
    <property type="evidence" value="ECO:0007669"/>
    <property type="project" value="UniProtKB-KW"/>
</dbReference>
<dbReference type="GO" id="GO:0016813">
    <property type="term" value="F:hydrolase activity, acting on carbon-nitrogen (but not peptide) bonds, in linear amidines"/>
    <property type="evidence" value="ECO:0007669"/>
    <property type="project" value="InterPro"/>
</dbReference>
<dbReference type="EC" id="3.5.1.87" evidence="4"/>
<keyword evidence="2 4" id="KW-0378">Hydrolase</keyword>
<dbReference type="PIRSF" id="PIRSF001235">
    <property type="entry name" value="Amidase_carbamoylase"/>
    <property type="match status" value="1"/>
</dbReference>
<name>D5EHA9_AMICL</name>
<protein>
    <submittedName>
        <fullName evidence="4">Amidase, hydantoinase/carbamoylase family</fullName>
        <ecNumber evidence="4">3.5.1.87</ecNumber>
    </submittedName>
</protein>
<feature type="binding site" evidence="3">
    <location>
        <position position="81"/>
    </location>
    <ligand>
        <name>Zn(2+)</name>
        <dbReference type="ChEBI" id="CHEBI:29105"/>
        <label>1</label>
    </ligand>
</feature>
<evidence type="ECO:0000313" key="4">
    <source>
        <dbReference type="EMBL" id="ADE57941.1"/>
    </source>
</evidence>
<comment type="similarity">
    <text evidence="1">Belongs to the peptidase M20 family.</text>
</comment>
<evidence type="ECO:0000256" key="3">
    <source>
        <dbReference type="PIRSR" id="PIRSR001235-1"/>
    </source>
</evidence>
<dbReference type="PANTHER" id="PTHR32494">
    <property type="entry name" value="ALLANTOATE DEIMINASE-RELATED"/>
    <property type="match status" value="1"/>
</dbReference>
<dbReference type="eggNOG" id="COG0624">
    <property type="taxonomic scope" value="Bacteria"/>
</dbReference>
<dbReference type="SUPFAM" id="SSF55031">
    <property type="entry name" value="Bacterial exopeptidase dimerisation domain"/>
    <property type="match status" value="1"/>
</dbReference>
<dbReference type="CDD" id="cd03884">
    <property type="entry name" value="M20_bAS"/>
    <property type="match status" value="1"/>
</dbReference>
<dbReference type="Proteomes" id="UP000002366">
    <property type="component" value="Chromosome"/>
</dbReference>
<dbReference type="InterPro" id="IPR036264">
    <property type="entry name" value="Bact_exopeptidase_dim_dom"/>
</dbReference>
<gene>
    <name evidence="4" type="ordered locus">Amico_1828</name>
</gene>
<dbReference type="EMBL" id="CP001997">
    <property type="protein sequence ID" value="ADE57941.1"/>
    <property type="molecule type" value="Genomic_DNA"/>
</dbReference>
<keyword evidence="3" id="KW-0862">Zinc</keyword>
<dbReference type="Pfam" id="PF01546">
    <property type="entry name" value="Peptidase_M20"/>
    <property type="match status" value="1"/>
</dbReference>
<feature type="binding site" evidence="3">
    <location>
        <position position="180"/>
    </location>
    <ligand>
        <name>Zn(2+)</name>
        <dbReference type="ChEBI" id="CHEBI:29105"/>
        <label>1</label>
    </ligand>
</feature>
<sequence length="401" mass="44043">MLTVQEGRFLKEFEKLGEIGWVPGKGMDRPAYSASYNEAREYLHTLMNDAGMETRIDGVGNLFGRYDGKEKGAKSFLVGSHLDAVPGGGKYDGALGILAGIEVSRRIREERGPLRHPLEVVAFTAEEGGPLGGTFGSRAFTGLVSRDVPNDILSSFGLSHEVIEKSRGKKEDYLAYLELHIEQGPILWRRNIAIGIPTGIVGITRYKIDICGQANHAGTTPMEERRDAMRSASLLLARWFTWVEQRLREKNDFVCNVGVFSLFPGGAPIVPEKASFILELRSLRDEVVDKVAKTFRSFLEEMPSCRGSMELMVEKPAVELDRNLISAIEIAAQKRGFSHQLIPSGASHDASPMAHFVPTGMIFVPSIEGVSHSKEEATAPKDIICGANTLLETLLELDGKD</sequence>
<feature type="binding site" evidence="3">
    <location>
        <position position="92"/>
    </location>
    <ligand>
        <name>Zn(2+)</name>
        <dbReference type="ChEBI" id="CHEBI:29105"/>
        <label>2</label>
    </ligand>
</feature>
<dbReference type="Gene3D" id="3.40.630.10">
    <property type="entry name" value="Zn peptidases"/>
    <property type="match status" value="1"/>
</dbReference>
<dbReference type="PANTHER" id="PTHR32494:SF5">
    <property type="entry name" value="ALLANTOATE AMIDOHYDROLASE"/>
    <property type="match status" value="1"/>
</dbReference>
<dbReference type="KEGG" id="aco:Amico_1828"/>
<organism evidence="4 5">
    <name type="scientific">Aminobacterium colombiense (strain DSM 12261 / ALA-1)</name>
    <dbReference type="NCBI Taxonomy" id="572547"/>
    <lineage>
        <taxon>Bacteria</taxon>
        <taxon>Thermotogati</taxon>
        <taxon>Synergistota</taxon>
        <taxon>Synergistia</taxon>
        <taxon>Synergistales</taxon>
        <taxon>Aminobacteriaceae</taxon>
        <taxon>Aminobacterium</taxon>
    </lineage>
</organism>
<dbReference type="AlphaFoldDB" id="D5EHA9"/>
<accession>D5EHA9</accession>
<feature type="binding site" evidence="3">
    <location>
        <position position="372"/>
    </location>
    <ligand>
        <name>Zn(2+)</name>
        <dbReference type="ChEBI" id="CHEBI:29105"/>
        <label>2</label>
    </ligand>
</feature>
<comment type="cofactor">
    <cofactor evidence="3">
        <name>Zn(2+)</name>
        <dbReference type="ChEBI" id="CHEBI:29105"/>
    </cofactor>
    <text evidence="3">Binds 2 Zn(2+) ions per subunit.</text>
</comment>
<evidence type="ECO:0000256" key="1">
    <source>
        <dbReference type="ARBA" id="ARBA00006153"/>
    </source>
</evidence>
<dbReference type="NCBIfam" id="TIGR01879">
    <property type="entry name" value="hydantase"/>
    <property type="match status" value="1"/>
</dbReference>
<evidence type="ECO:0000256" key="2">
    <source>
        <dbReference type="ARBA" id="ARBA00022801"/>
    </source>
</evidence>
<dbReference type="Gene3D" id="3.30.70.360">
    <property type="match status" value="1"/>
</dbReference>
<keyword evidence="3" id="KW-0479">Metal-binding</keyword>
<feature type="binding site" evidence="3">
    <location>
        <position position="92"/>
    </location>
    <ligand>
        <name>Zn(2+)</name>
        <dbReference type="ChEBI" id="CHEBI:29105"/>
        <label>1</label>
    </ligand>
</feature>
<keyword evidence="5" id="KW-1185">Reference proteome</keyword>